<dbReference type="InterPro" id="IPR036388">
    <property type="entry name" value="WH-like_DNA-bd_sf"/>
</dbReference>
<evidence type="ECO:0000256" key="2">
    <source>
        <dbReference type="ARBA" id="ARBA00023125"/>
    </source>
</evidence>
<dbReference type="SMART" id="SM00345">
    <property type="entry name" value="HTH_GNTR"/>
    <property type="match status" value="1"/>
</dbReference>
<feature type="domain" description="HTH gntR-type" evidence="4">
    <location>
        <begin position="13"/>
        <end position="81"/>
    </location>
</feature>
<dbReference type="Gene3D" id="1.20.120.530">
    <property type="entry name" value="GntR ligand-binding domain-like"/>
    <property type="match status" value="1"/>
</dbReference>
<dbReference type="AlphaFoldDB" id="A0A367XAN6"/>
<accession>A0A367XAN6</accession>
<keyword evidence="2" id="KW-0238">DNA-binding</keyword>
<evidence type="ECO:0000259" key="4">
    <source>
        <dbReference type="PROSITE" id="PS50949"/>
    </source>
</evidence>
<dbReference type="Pfam" id="PF07729">
    <property type="entry name" value="FCD"/>
    <property type="match status" value="1"/>
</dbReference>
<dbReference type="EMBL" id="JPWH01000007">
    <property type="protein sequence ID" value="RCK50726.1"/>
    <property type="molecule type" value="Genomic_DNA"/>
</dbReference>
<evidence type="ECO:0000256" key="3">
    <source>
        <dbReference type="ARBA" id="ARBA00023163"/>
    </source>
</evidence>
<dbReference type="OrthoDB" id="9809707at2"/>
<reference evidence="5 6" key="1">
    <citation type="submission" date="2014-07" db="EMBL/GenBank/DDBJ databases">
        <title>Draft genome sequence of Thalassospira profundimaris S25-3-2.</title>
        <authorList>
            <person name="Lai Q."/>
            <person name="Shao Z."/>
        </authorList>
    </citation>
    <scope>NUCLEOTIDE SEQUENCE [LARGE SCALE GENOMIC DNA]</scope>
    <source>
        <strain evidence="5 6">S25-3-2</strain>
    </source>
</reference>
<protein>
    <submittedName>
        <fullName evidence="5">GntR family transcriptional regulator</fullName>
    </submittedName>
</protein>
<dbReference type="InterPro" id="IPR011711">
    <property type="entry name" value="GntR_C"/>
</dbReference>
<dbReference type="SUPFAM" id="SSF46785">
    <property type="entry name" value="Winged helix' DNA-binding domain"/>
    <property type="match status" value="1"/>
</dbReference>
<dbReference type="GO" id="GO:0003677">
    <property type="term" value="F:DNA binding"/>
    <property type="evidence" value="ECO:0007669"/>
    <property type="project" value="UniProtKB-KW"/>
</dbReference>
<evidence type="ECO:0000256" key="1">
    <source>
        <dbReference type="ARBA" id="ARBA00023015"/>
    </source>
</evidence>
<dbReference type="SMART" id="SM00895">
    <property type="entry name" value="FCD"/>
    <property type="match status" value="1"/>
</dbReference>
<dbReference type="InterPro" id="IPR000524">
    <property type="entry name" value="Tscrpt_reg_HTH_GntR"/>
</dbReference>
<comment type="caution">
    <text evidence="5">The sequence shown here is derived from an EMBL/GenBank/DDBJ whole genome shotgun (WGS) entry which is preliminary data.</text>
</comment>
<dbReference type="PANTHER" id="PTHR43537">
    <property type="entry name" value="TRANSCRIPTIONAL REGULATOR, GNTR FAMILY"/>
    <property type="match status" value="1"/>
</dbReference>
<dbReference type="PANTHER" id="PTHR43537:SF5">
    <property type="entry name" value="UXU OPERON TRANSCRIPTIONAL REGULATOR"/>
    <property type="match status" value="1"/>
</dbReference>
<gene>
    <name evidence="5" type="ORF">TH25_10620</name>
</gene>
<dbReference type="GO" id="GO:0003700">
    <property type="term" value="F:DNA-binding transcription factor activity"/>
    <property type="evidence" value="ECO:0007669"/>
    <property type="project" value="InterPro"/>
</dbReference>
<dbReference type="PRINTS" id="PR00035">
    <property type="entry name" value="HTHGNTR"/>
</dbReference>
<dbReference type="CDD" id="cd07377">
    <property type="entry name" value="WHTH_GntR"/>
    <property type="match status" value="1"/>
</dbReference>
<dbReference type="Proteomes" id="UP000252517">
    <property type="component" value="Unassembled WGS sequence"/>
</dbReference>
<sequence>MTITPPPKTERKTSLSEKVVSSLRSEIEGGNLLPGTKLPTEPALTKQFGVSRAVLREAIAVLKANGLLESRQGAGVFVLSPAPAENDGTVFDVNATQMSDVLEILELRMAVEIEAAGLACSRSSAAQQAKIYEAVRDMERQVQSGKQAAQADYEFHRAIADATNNRRYVTFMDYLGDKTIPRLQSQPHQRPIAIEQQLAHTDRILAEHHRIYEAIALRDADGARIAMRDHILKSQARYQSLLRNR</sequence>
<keyword evidence="1" id="KW-0805">Transcription regulation</keyword>
<evidence type="ECO:0000313" key="5">
    <source>
        <dbReference type="EMBL" id="RCK50726.1"/>
    </source>
</evidence>
<name>A0A367XAN6_9PROT</name>
<dbReference type="RefSeq" id="WP_114088297.1">
    <property type="nucleotide sequence ID" value="NZ_JPWH01000007.1"/>
</dbReference>
<keyword evidence="3" id="KW-0804">Transcription</keyword>
<evidence type="ECO:0000313" key="6">
    <source>
        <dbReference type="Proteomes" id="UP000252517"/>
    </source>
</evidence>
<dbReference type="InterPro" id="IPR036390">
    <property type="entry name" value="WH_DNA-bd_sf"/>
</dbReference>
<dbReference type="Gene3D" id="1.10.10.10">
    <property type="entry name" value="Winged helix-like DNA-binding domain superfamily/Winged helix DNA-binding domain"/>
    <property type="match status" value="1"/>
</dbReference>
<dbReference type="InterPro" id="IPR008920">
    <property type="entry name" value="TF_FadR/GntR_C"/>
</dbReference>
<dbReference type="Pfam" id="PF00392">
    <property type="entry name" value="GntR"/>
    <property type="match status" value="1"/>
</dbReference>
<proteinExistence type="predicted"/>
<organism evidence="5 6">
    <name type="scientific">Thalassospira profundimaris</name>
    <dbReference type="NCBI Taxonomy" id="502049"/>
    <lineage>
        <taxon>Bacteria</taxon>
        <taxon>Pseudomonadati</taxon>
        <taxon>Pseudomonadota</taxon>
        <taxon>Alphaproteobacteria</taxon>
        <taxon>Rhodospirillales</taxon>
        <taxon>Thalassospiraceae</taxon>
        <taxon>Thalassospira</taxon>
    </lineage>
</organism>
<dbReference type="PROSITE" id="PS50949">
    <property type="entry name" value="HTH_GNTR"/>
    <property type="match status" value="1"/>
</dbReference>
<dbReference type="SUPFAM" id="SSF48008">
    <property type="entry name" value="GntR ligand-binding domain-like"/>
    <property type="match status" value="1"/>
</dbReference>